<dbReference type="Gene3D" id="3.30.420.40">
    <property type="match status" value="1"/>
</dbReference>
<keyword evidence="3" id="KW-1185">Reference proteome</keyword>
<accession>U4LD46</accession>
<dbReference type="EMBL" id="HF935416">
    <property type="protein sequence ID" value="CCX08468.1"/>
    <property type="molecule type" value="Genomic_DNA"/>
</dbReference>
<keyword evidence="2" id="KW-0418">Kinase</keyword>
<dbReference type="OrthoDB" id="5427593at2759"/>
<name>U4LD46_PYROM</name>
<protein>
    <submittedName>
        <fullName evidence="2">Similar to Anhydro-N-acetylmuramic acid kinase acc. no. B0CAA5</fullName>
    </submittedName>
</protein>
<reference evidence="2 3" key="1">
    <citation type="journal article" date="2013" name="PLoS Genet.">
        <title>The genome and development-dependent transcriptomes of Pyronema confluens: a window into fungal evolution.</title>
        <authorList>
            <person name="Traeger S."/>
            <person name="Altegoer F."/>
            <person name="Freitag M."/>
            <person name="Gabaldon T."/>
            <person name="Kempken F."/>
            <person name="Kumar A."/>
            <person name="Marcet-Houben M."/>
            <person name="Poggeler S."/>
            <person name="Stajich J.E."/>
            <person name="Nowrousian M."/>
        </authorList>
    </citation>
    <scope>NUCLEOTIDE SEQUENCE [LARGE SCALE GENOMIC DNA]</scope>
    <source>
        <strain evidence="3">CBS 100304</strain>
        <tissue evidence="2">Vegetative mycelium</tissue>
    </source>
</reference>
<evidence type="ECO:0000313" key="3">
    <source>
        <dbReference type="Proteomes" id="UP000018144"/>
    </source>
</evidence>
<sequence length="122" mass="14178">MPSEGQTRSALTMAEGSFLAARLGKTAVTDMRIAEQSVGRQGAPIIAFFDGLTLQHPTIPPCLPEHRRYRQRLLHPPYFPRERRNGRNLRLRHWPRKHVHRLRHASLHQRRDGVRPRRKVGS</sequence>
<dbReference type="Proteomes" id="UP000018144">
    <property type="component" value="Unassembled WGS sequence"/>
</dbReference>
<evidence type="ECO:0000313" key="2">
    <source>
        <dbReference type="EMBL" id="CCX08468.1"/>
    </source>
</evidence>
<dbReference type="STRING" id="1076935.U4LD46"/>
<dbReference type="GO" id="GO:0016301">
    <property type="term" value="F:kinase activity"/>
    <property type="evidence" value="ECO:0007669"/>
    <property type="project" value="UniProtKB-KW"/>
</dbReference>
<organism evidence="2 3">
    <name type="scientific">Pyronema omphalodes (strain CBS 100304)</name>
    <name type="common">Pyronema confluens</name>
    <dbReference type="NCBI Taxonomy" id="1076935"/>
    <lineage>
        <taxon>Eukaryota</taxon>
        <taxon>Fungi</taxon>
        <taxon>Dikarya</taxon>
        <taxon>Ascomycota</taxon>
        <taxon>Pezizomycotina</taxon>
        <taxon>Pezizomycetes</taxon>
        <taxon>Pezizales</taxon>
        <taxon>Pyronemataceae</taxon>
        <taxon>Pyronema</taxon>
    </lineage>
</organism>
<proteinExistence type="predicted"/>
<feature type="region of interest" description="Disordered" evidence="1">
    <location>
        <begin position="100"/>
        <end position="122"/>
    </location>
</feature>
<evidence type="ECO:0000256" key="1">
    <source>
        <dbReference type="SAM" id="MobiDB-lite"/>
    </source>
</evidence>
<dbReference type="AlphaFoldDB" id="U4LD46"/>
<keyword evidence="2" id="KW-0808">Transferase</keyword>
<gene>
    <name evidence="2" type="ORF">PCON_08061</name>
</gene>